<dbReference type="AlphaFoldDB" id="A0A2G9LJJ7"/>
<dbReference type="EMBL" id="PFSX01000011">
    <property type="protein sequence ID" value="PJC01683.1"/>
    <property type="molecule type" value="Genomic_DNA"/>
</dbReference>
<dbReference type="GO" id="GO:0006412">
    <property type="term" value="P:translation"/>
    <property type="evidence" value="ECO:0007669"/>
    <property type="project" value="InterPro"/>
</dbReference>
<accession>A0A2H9QRV7</accession>
<evidence type="ECO:0000313" key="10">
    <source>
        <dbReference type="EMBL" id="PIY99770.1"/>
    </source>
</evidence>
<evidence type="ECO:0000313" key="12">
    <source>
        <dbReference type="EMBL" id="PJC01683.1"/>
    </source>
</evidence>
<evidence type="ECO:0000313" key="5">
    <source>
        <dbReference type="EMBL" id="PIN66728.1"/>
    </source>
</evidence>
<dbReference type="PROSITE" id="PS50159">
    <property type="entry name" value="RIBOSOMAL_S13_2"/>
    <property type="match status" value="1"/>
</dbReference>
<dbReference type="EMBL" id="PFMG01000044">
    <property type="protein sequence ID" value="PIY99770.1"/>
    <property type="molecule type" value="Genomic_DNA"/>
</dbReference>
<dbReference type="GO" id="GO:0005840">
    <property type="term" value="C:ribosome"/>
    <property type="evidence" value="ECO:0007669"/>
    <property type="project" value="UniProtKB-KW"/>
</dbReference>
<feature type="compositionally biased region" description="Basic residues" evidence="4">
    <location>
        <begin position="148"/>
        <end position="164"/>
    </location>
</feature>
<dbReference type="EMBL" id="PETW01000020">
    <property type="protein sequence ID" value="PIV46500.1"/>
    <property type="molecule type" value="Genomic_DNA"/>
</dbReference>
<dbReference type="EMBL" id="PCUF01000006">
    <property type="protein sequence ID" value="PIN66728.1"/>
    <property type="molecule type" value="Genomic_DNA"/>
</dbReference>
<evidence type="ECO:0000313" key="8">
    <source>
        <dbReference type="EMBL" id="PIV89794.1"/>
    </source>
</evidence>
<sequence length="189" mass="21972">MNNTTTQKNPVKNEFQLRARFFGRDIRGDITLARAFLTIKGVSYAIGNALMQMNKDIVAKKIGEFSVDEITMLEDKIRADLRKIPVWLMNKRIQPFTGKNEHIIMSDLDFFEKQILDAELESKSRKAIRRSRKLTVRGQKTHTSGRINRIKQQTRKKDLRHRKFSAKDGVEKSSAKQANQPTKDRTRNK</sequence>
<accession>A0A2H9M2F6</accession>
<evidence type="ECO:0000256" key="3">
    <source>
        <dbReference type="ARBA" id="ARBA00023274"/>
    </source>
</evidence>
<evidence type="ECO:0000313" key="7">
    <source>
        <dbReference type="EMBL" id="PIV46500.1"/>
    </source>
</evidence>
<dbReference type="Proteomes" id="UP000228989">
    <property type="component" value="Unassembled WGS sequence"/>
</dbReference>
<dbReference type="EMBL" id="PFFF01000024">
    <property type="protein sequence ID" value="PIV89794.1"/>
    <property type="molecule type" value="Genomic_DNA"/>
</dbReference>
<protein>
    <submittedName>
        <fullName evidence="5">30S ribosomal protein S13</fullName>
    </submittedName>
</protein>
<dbReference type="Proteomes" id="UP000228888">
    <property type="component" value="Unassembled WGS sequence"/>
</dbReference>
<proteinExistence type="inferred from homology"/>
<accession>A0A2H9RDK2</accession>
<keyword evidence="3" id="KW-0687">Ribonucleoprotein</keyword>
<evidence type="ECO:0000313" key="15">
    <source>
        <dbReference type="Proteomes" id="UP000229789"/>
    </source>
</evidence>
<dbReference type="InterPro" id="IPR010979">
    <property type="entry name" value="Ribosomal_uS13-like_H2TH"/>
</dbReference>
<accession>A0A2H9M7M1</accession>
<dbReference type="EMBL" id="PEUT01000027">
    <property type="protein sequence ID" value="PIV13762.1"/>
    <property type="molecule type" value="Genomic_DNA"/>
</dbReference>
<dbReference type="EMBL" id="PFUW01000039">
    <property type="protein sequence ID" value="PJB03607.1"/>
    <property type="molecule type" value="Genomic_DNA"/>
</dbReference>
<dbReference type="Gene3D" id="4.10.910.10">
    <property type="entry name" value="30s ribosomal protein s13, domain 2"/>
    <property type="match status" value="1"/>
</dbReference>
<feature type="compositionally biased region" description="Basic and acidic residues" evidence="4">
    <location>
        <begin position="165"/>
        <end position="174"/>
    </location>
</feature>
<dbReference type="GO" id="GO:1990904">
    <property type="term" value="C:ribonucleoprotein complex"/>
    <property type="evidence" value="ECO:0007669"/>
    <property type="project" value="UniProtKB-KW"/>
</dbReference>
<dbReference type="Gene3D" id="1.10.8.50">
    <property type="match status" value="1"/>
</dbReference>
<dbReference type="Proteomes" id="UP000228874">
    <property type="component" value="Unassembled WGS sequence"/>
</dbReference>
<evidence type="ECO:0000313" key="6">
    <source>
        <dbReference type="EMBL" id="PIV13762.1"/>
    </source>
</evidence>
<reference evidence="13 14" key="2">
    <citation type="submission" date="2017-09" db="EMBL/GenBank/DDBJ databases">
        <title>Depth-based differentiation of microbial function through sediment-hosted aquifers and enrichment of novel symbionts in the deep terrestrial subsurface.</title>
        <authorList>
            <person name="Probst A.J."/>
            <person name="Ladd B."/>
            <person name="Jarett J.K."/>
            <person name="Geller-Mcgrath D.E."/>
            <person name="Sieber C.M.K."/>
            <person name="Emerson J.B."/>
            <person name="Anantharaman K."/>
            <person name="Thomas B.C."/>
            <person name="Malmstrom R."/>
            <person name="Stieglmeier M."/>
            <person name="Klingl A."/>
            <person name="Woyke T."/>
            <person name="Ryan C.M."/>
            <person name="Banfield J.F."/>
        </authorList>
    </citation>
    <scope>NUCLEOTIDE SEQUENCE [LARGE SCALE GENOMIC DNA]</scope>
</reference>
<accession>A0A2G9LJJ7</accession>
<evidence type="ECO:0000313" key="13">
    <source>
        <dbReference type="Proteomes" id="UP000228874"/>
    </source>
</evidence>
<evidence type="ECO:0000313" key="14">
    <source>
        <dbReference type="Proteomes" id="UP000228888"/>
    </source>
</evidence>
<dbReference type="GO" id="GO:0003723">
    <property type="term" value="F:RNA binding"/>
    <property type="evidence" value="ECO:0007669"/>
    <property type="project" value="InterPro"/>
</dbReference>
<gene>
    <name evidence="5" type="primary">rpsM</name>
    <name evidence="12" type="ORF">CO072_00315</name>
    <name evidence="11" type="ORF">CO124_02160</name>
    <name evidence="7" type="ORF">COS22_01020</name>
    <name evidence="6" type="ORF">COS45_01125</name>
    <name evidence="8" type="ORF">COW47_01025</name>
    <name evidence="5" type="ORF">COW69_00790</name>
    <name evidence="10" type="ORF">COY63_01800</name>
    <name evidence="9" type="ORF">COZ66_00965</name>
</gene>
<evidence type="ECO:0000256" key="2">
    <source>
        <dbReference type="ARBA" id="ARBA00022980"/>
    </source>
</evidence>
<dbReference type="Proteomes" id="UP000230713">
    <property type="component" value="Unassembled WGS sequence"/>
</dbReference>
<dbReference type="EMBL" id="PFIH01000023">
    <property type="protein sequence ID" value="PIX28144.1"/>
    <property type="molecule type" value="Genomic_DNA"/>
</dbReference>
<accession>A0A2H9N2M6</accession>
<evidence type="ECO:0000256" key="1">
    <source>
        <dbReference type="ARBA" id="ARBA00008080"/>
    </source>
</evidence>
<dbReference type="Proteomes" id="UP000229789">
    <property type="component" value="Unassembled WGS sequence"/>
</dbReference>
<accession>A0A2H9P8G9</accession>
<evidence type="ECO:0000313" key="9">
    <source>
        <dbReference type="EMBL" id="PIX28144.1"/>
    </source>
</evidence>
<dbReference type="SUPFAM" id="SSF46946">
    <property type="entry name" value="S13-like H2TH domain"/>
    <property type="match status" value="1"/>
</dbReference>
<reference evidence="5 15" key="1">
    <citation type="submission" date="2017-09" db="EMBL/GenBank/DDBJ databases">
        <title>Depth-based differentiation of microbial function through sediment-hosted aquifers and enrichment of novel symbionts in the deep terrestrial subsurface.</title>
        <authorList>
            <person name="Probst A.J."/>
            <person name="Ladd B."/>
            <person name="Jarett J.K."/>
            <person name="Geller-Mcgrath D.E."/>
            <person name="Sieber C.M."/>
            <person name="Emerson J.B."/>
            <person name="Anantharaman K."/>
            <person name="Thomas B.C."/>
            <person name="Malmstrom R."/>
            <person name="Stieglmeier M."/>
            <person name="Klingl A."/>
            <person name="Woyke T."/>
            <person name="Ryan C.M."/>
            <person name="Banfield J.F."/>
        </authorList>
    </citation>
    <scope>NUCLEOTIDE SEQUENCE [LARGE SCALE GENOMIC DNA]</scope>
    <source>
        <strain evidence="7">CG02_land_8_20_14_3_00_31_209</strain>
        <strain evidence="6">CG03_land_8_20_14_0_80_31_114</strain>
        <strain evidence="8">CG17_big_fil_post_rev_8_21_14_2_50_31_73</strain>
        <strain evidence="5">CG18_big_fil_WC_8_21_14_2_50_31_19</strain>
        <strain evidence="10">CG_4_10_14_0_8_um_filter_31_133</strain>
        <strain evidence="9">CG_4_8_14_3_um_filter</strain>
        <strain evidence="12">CG_4_9_14_0_8_um_filter_31_21</strain>
        <strain evidence="11">CG_4_9_14_3_um_filter_31_125</strain>
    </source>
</reference>
<dbReference type="Proteomes" id="UP000231232">
    <property type="component" value="Unassembled WGS sequence"/>
</dbReference>
<feature type="region of interest" description="Disordered" evidence="4">
    <location>
        <begin position="130"/>
        <end position="189"/>
    </location>
</feature>
<dbReference type="InterPro" id="IPR027437">
    <property type="entry name" value="Rbsml_uS13_C"/>
</dbReference>
<organism evidence="5 15">
    <name type="scientific">Huberarchaeum crystalense</name>
    <dbReference type="NCBI Taxonomy" id="2014257"/>
    <lineage>
        <taxon>Archaea</taxon>
        <taxon>Candidatus Huberarchaeota</taxon>
        <taxon>Candidatus Huberarchaeia</taxon>
        <taxon>Candidatus Huberarchaeales</taxon>
        <taxon>Candidatus Huberarchaeaceae</taxon>
        <taxon>Candidatus Huberarchaeum</taxon>
    </lineage>
</organism>
<name>A0A2G9LJJ7_HUBC1</name>
<dbReference type="Proteomes" id="UP000230477">
    <property type="component" value="Unassembled WGS sequence"/>
</dbReference>
<comment type="caution">
    <text evidence="5">The sequence shown here is derived from an EMBL/GenBank/DDBJ whole genome shotgun (WGS) entry which is preliminary data.</text>
</comment>
<dbReference type="Proteomes" id="UP000231449">
    <property type="component" value="Unassembled WGS sequence"/>
</dbReference>
<evidence type="ECO:0000313" key="11">
    <source>
        <dbReference type="EMBL" id="PJB03607.1"/>
    </source>
</evidence>
<evidence type="ECO:0000256" key="4">
    <source>
        <dbReference type="SAM" id="MobiDB-lite"/>
    </source>
</evidence>
<comment type="similarity">
    <text evidence="1">Belongs to the universal ribosomal protein uS13 family.</text>
</comment>
<dbReference type="InterPro" id="IPR001892">
    <property type="entry name" value="Ribosomal_uS13"/>
</dbReference>
<accession>A0A2H9MP36</accession>
<keyword evidence="2 5" id="KW-0689">Ribosomal protein</keyword>
<dbReference type="GO" id="GO:0003735">
    <property type="term" value="F:structural constituent of ribosome"/>
    <property type="evidence" value="ECO:0007669"/>
    <property type="project" value="InterPro"/>
</dbReference>
<dbReference type="Pfam" id="PF00416">
    <property type="entry name" value="Ribosomal_S13"/>
    <property type="match status" value="1"/>
</dbReference>